<feature type="compositionally biased region" description="Basic and acidic residues" evidence="4">
    <location>
        <begin position="356"/>
        <end position="385"/>
    </location>
</feature>
<dbReference type="SUPFAM" id="SSF57501">
    <property type="entry name" value="Cystine-knot cytokines"/>
    <property type="match status" value="1"/>
</dbReference>
<evidence type="ECO:0000313" key="6">
    <source>
        <dbReference type="EMBL" id="ROT68280.1"/>
    </source>
</evidence>
<proteinExistence type="predicted"/>
<sequence>MMASSSLHGFHRHAAYRSLDAGLLLSVLTGRRDRLGGSGAHEQSWSAVGGGEEDLAVEPNRFPPAARTYDAPFNSSEVPAPDNILKPLPFVPGPTMIQFPYTDDICLDSAEYPHEAILSSLIRDPSRADTMMAEVRSQSADDLVDGVSSVQEARYDFQHYFGNRRAGTENHAHRDFAQDGGYLCPSEVKYARPKRARNSKGHWKYIVNVDKYSQTIRMEKCMKPGGACSYVSHHYRATCNQVYNYHRLLSWEDGRGLHMDIFKVPSCCSCHIQGYAYVFPPLNRQDTAGSEQITTAVLPPRDEAAEDLATAYEPEGVDSSVENNRQLRRPGPGGLRPRRPSVSRNEDPQGFGSRTPSEEPDRRRGPVDPRRPHQRIGEEEDHDKVNYGYHPIIDFFSPYRLQGQSRNAKPPKGFREQAKNPLRNSPSRTQDNSNTRASEFQLTALGGRPEPC</sequence>
<keyword evidence="1" id="KW-0732">Signal</keyword>
<dbReference type="EMBL" id="QCYY01002696">
    <property type="protein sequence ID" value="ROT68280.1"/>
    <property type="molecule type" value="Genomic_DNA"/>
</dbReference>
<dbReference type="GO" id="GO:0008083">
    <property type="term" value="F:growth factor activity"/>
    <property type="evidence" value="ECO:0007669"/>
    <property type="project" value="TreeGrafter"/>
</dbReference>
<reference evidence="6 7" key="2">
    <citation type="submission" date="2019-01" db="EMBL/GenBank/DDBJ databases">
        <title>The decoding of complex shrimp genome reveals the adaptation for benthos swimmer, frequently molting mechanism and breeding impact on genome.</title>
        <authorList>
            <person name="Sun Y."/>
            <person name="Gao Y."/>
            <person name="Yu Y."/>
        </authorList>
    </citation>
    <scope>NUCLEOTIDE SEQUENCE [LARGE SCALE GENOMIC DNA]</scope>
    <source>
        <tissue evidence="6">Muscle</tissue>
    </source>
</reference>
<dbReference type="GO" id="GO:0021556">
    <property type="term" value="P:central nervous system formation"/>
    <property type="evidence" value="ECO:0007669"/>
    <property type="project" value="TreeGrafter"/>
</dbReference>
<evidence type="ECO:0000259" key="5">
    <source>
        <dbReference type="Pfam" id="PF16077"/>
    </source>
</evidence>
<dbReference type="Proteomes" id="UP000283509">
    <property type="component" value="Unassembled WGS sequence"/>
</dbReference>
<accession>A0A423SVP0</accession>
<dbReference type="PANTHER" id="PTHR23199:SF12">
    <property type="entry name" value="NEUROTROPHIN 1-RELATED"/>
    <property type="match status" value="1"/>
</dbReference>
<dbReference type="STRING" id="6689.A0A423SVP0"/>
<dbReference type="GO" id="GO:0045087">
    <property type="term" value="P:innate immune response"/>
    <property type="evidence" value="ECO:0007669"/>
    <property type="project" value="TreeGrafter"/>
</dbReference>
<organism evidence="6 7">
    <name type="scientific">Penaeus vannamei</name>
    <name type="common">Whiteleg shrimp</name>
    <name type="synonym">Litopenaeus vannamei</name>
    <dbReference type="NCBI Taxonomy" id="6689"/>
    <lineage>
        <taxon>Eukaryota</taxon>
        <taxon>Metazoa</taxon>
        <taxon>Ecdysozoa</taxon>
        <taxon>Arthropoda</taxon>
        <taxon>Crustacea</taxon>
        <taxon>Multicrustacea</taxon>
        <taxon>Malacostraca</taxon>
        <taxon>Eumalacostraca</taxon>
        <taxon>Eucarida</taxon>
        <taxon>Decapoda</taxon>
        <taxon>Dendrobranchiata</taxon>
        <taxon>Penaeoidea</taxon>
        <taxon>Penaeidae</taxon>
        <taxon>Penaeus</taxon>
    </lineage>
</organism>
<keyword evidence="2" id="KW-1015">Disulfide bond</keyword>
<dbReference type="GO" id="GO:0005121">
    <property type="term" value="F:Toll binding"/>
    <property type="evidence" value="ECO:0007669"/>
    <property type="project" value="TreeGrafter"/>
</dbReference>
<dbReference type="PANTHER" id="PTHR23199">
    <property type="entry name" value="NEUROTROPHIN 1-RELATED"/>
    <property type="match status" value="1"/>
</dbReference>
<dbReference type="GO" id="GO:0005615">
    <property type="term" value="C:extracellular space"/>
    <property type="evidence" value="ECO:0007669"/>
    <property type="project" value="UniProtKB-ARBA"/>
</dbReference>
<evidence type="ECO:0000256" key="2">
    <source>
        <dbReference type="ARBA" id="ARBA00023157"/>
    </source>
</evidence>
<evidence type="ECO:0000256" key="3">
    <source>
        <dbReference type="ARBA" id="ARBA00023180"/>
    </source>
</evidence>
<protein>
    <recommendedName>
        <fullName evidence="5">Spaetzle domain-containing protein</fullName>
    </recommendedName>
</protein>
<comment type="caution">
    <text evidence="6">The sequence shown here is derived from an EMBL/GenBank/DDBJ whole genome shotgun (WGS) entry which is preliminary data.</text>
</comment>
<dbReference type="Gene3D" id="2.10.90.10">
    <property type="entry name" value="Cystine-knot cytokines"/>
    <property type="match status" value="1"/>
</dbReference>
<dbReference type="AlphaFoldDB" id="A0A423SVP0"/>
<evidence type="ECO:0000256" key="4">
    <source>
        <dbReference type="SAM" id="MobiDB-lite"/>
    </source>
</evidence>
<feature type="region of interest" description="Disordered" evidence="4">
    <location>
        <begin position="312"/>
        <end position="386"/>
    </location>
</feature>
<dbReference type="InterPro" id="IPR052444">
    <property type="entry name" value="Spz/Toll_ligand-like"/>
</dbReference>
<evidence type="ECO:0000313" key="7">
    <source>
        <dbReference type="Proteomes" id="UP000283509"/>
    </source>
</evidence>
<feature type="region of interest" description="Disordered" evidence="4">
    <location>
        <begin position="398"/>
        <end position="452"/>
    </location>
</feature>
<dbReference type="InterPro" id="IPR029034">
    <property type="entry name" value="Cystine-knot_cytokine"/>
</dbReference>
<keyword evidence="3" id="KW-0325">Glycoprotein</keyword>
<dbReference type="InterPro" id="IPR032104">
    <property type="entry name" value="Spaetzle"/>
</dbReference>
<name>A0A423SVP0_PENVA</name>
<dbReference type="OrthoDB" id="10064289at2759"/>
<feature type="compositionally biased region" description="Polar residues" evidence="4">
    <location>
        <begin position="422"/>
        <end position="441"/>
    </location>
</feature>
<evidence type="ECO:0000256" key="1">
    <source>
        <dbReference type="ARBA" id="ARBA00022729"/>
    </source>
</evidence>
<gene>
    <name evidence="6" type="ORF">C7M84_013582</name>
</gene>
<keyword evidence="7" id="KW-1185">Reference proteome</keyword>
<reference evidence="6 7" key="1">
    <citation type="submission" date="2018-04" db="EMBL/GenBank/DDBJ databases">
        <authorList>
            <person name="Zhang X."/>
            <person name="Yuan J."/>
            <person name="Li F."/>
            <person name="Xiang J."/>
        </authorList>
    </citation>
    <scope>NUCLEOTIDE SEQUENCE [LARGE SCALE GENOMIC DNA]</scope>
    <source>
        <tissue evidence="6">Muscle</tissue>
    </source>
</reference>
<dbReference type="Pfam" id="PF16077">
    <property type="entry name" value="Spaetzle"/>
    <property type="match status" value="1"/>
</dbReference>
<feature type="domain" description="Spaetzle" evidence="5">
    <location>
        <begin position="182"/>
        <end position="272"/>
    </location>
</feature>